<protein>
    <submittedName>
        <fullName evidence="2">Uncharacterized protein</fullName>
    </submittedName>
</protein>
<feature type="compositionally biased region" description="Polar residues" evidence="1">
    <location>
        <begin position="344"/>
        <end position="357"/>
    </location>
</feature>
<feature type="compositionally biased region" description="Polar residues" evidence="1">
    <location>
        <begin position="679"/>
        <end position="688"/>
    </location>
</feature>
<feature type="compositionally biased region" description="Polar residues" evidence="1">
    <location>
        <begin position="630"/>
        <end position="639"/>
    </location>
</feature>
<accession>A0A9P7A536</accession>
<feature type="compositionally biased region" description="Basic and acidic residues" evidence="1">
    <location>
        <begin position="640"/>
        <end position="649"/>
    </location>
</feature>
<evidence type="ECO:0000313" key="3">
    <source>
        <dbReference type="Proteomes" id="UP000714275"/>
    </source>
</evidence>
<name>A0A9P7A536_9AGAM</name>
<organism evidence="2 3">
    <name type="scientific">Suillus placidus</name>
    <dbReference type="NCBI Taxonomy" id="48579"/>
    <lineage>
        <taxon>Eukaryota</taxon>
        <taxon>Fungi</taxon>
        <taxon>Dikarya</taxon>
        <taxon>Basidiomycota</taxon>
        <taxon>Agaricomycotina</taxon>
        <taxon>Agaricomycetes</taxon>
        <taxon>Agaricomycetidae</taxon>
        <taxon>Boletales</taxon>
        <taxon>Suillineae</taxon>
        <taxon>Suillaceae</taxon>
        <taxon>Suillus</taxon>
    </lineage>
</organism>
<dbReference type="OrthoDB" id="3225203at2759"/>
<reference evidence="2" key="1">
    <citation type="journal article" date="2020" name="New Phytol.">
        <title>Comparative genomics reveals dynamic genome evolution in host specialist ectomycorrhizal fungi.</title>
        <authorList>
            <person name="Lofgren L.A."/>
            <person name="Nguyen N.H."/>
            <person name="Vilgalys R."/>
            <person name="Ruytinx J."/>
            <person name="Liao H.L."/>
            <person name="Branco S."/>
            <person name="Kuo A."/>
            <person name="LaButti K."/>
            <person name="Lipzen A."/>
            <person name="Andreopoulos W."/>
            <person name="Pangilinan J."/>
            <person name="Riley R."/>
            <person name="Hundley H."/>
            <person name="Na H."/>
            <person name="Barry K."/>
            <person name="Grigoriev I.V."/>
            <person name="Stajich J.E."/>
            <person name="Kennedy P.G."/>
        </authorList>
    </citation>
    <scope>NUCLEOTIDE SEQUENCE</scope>
    <source>
        <strain evidence="2">DOB743</strain>
    </source>
</reference>
<sequence>MQSENCRPLLAVACRFVPYDQWFITHLDDDQKVKQVKHWILSKCNIIQTPHLPAQRPVSPITFASSIRTRTSVDSIDDGYNEDDEYEEDSDDFDDFSFRHPELRRQTIYSRRPAKTSAASASHTIQPGSSPVTDQYTLISFSTGTILEDDYALSWYNLRPCELLEMHRSGKVVQLPREIMSEYVQPYFESKARALRAVWSIKSGRFESPATTTNRINARSRDKISTTQTPLQPEKKRRKAKVEWKDRWIVINQGTLSLCKDPSGGTPLHHFPLTSLRALRGAESLARACSIIAEQRVVCLKFQGNEFMASSASASASASSPPMSLPSSPIAEDWKTDVQIEATDITSLPDKTTSTSKEPPDKGDHHKNSPPSDYDPEDICRGDGEWLVLDLLDDHAFSNILRILHRYTSNPISSSFLPSSSIITVANYWNNVSSPALTPFVYSSPYDCVPYPEWRAKTVETARKAGMGDVGKPLALVLMSENTRRESSLHDIRNPRFAFSEEISHKSSTSSFAPYSDPVSGEIDGESEMEWEGWMRDLERQGTTPSTNRQAPHPSPPHHFQTASSQGSPRGYSPPHSPSAYPTINNVIQYGDSFSRTSIESRVPGRVKNTTVSTVSVGTAPHTSPRRRSSTLTPGSLSRSMKDREKGDAIRPSTAINGSRTGALSSSSLRGTHIRHAHSGSNLRSAPTENPHRAQDTEGSSTGKKKVGIVRGMSMRAEKLVRGLDAAIDFVDSHP</sequence>
<comment type="caution">
    <text evidence="2">The sequence shown here is derived from an EMBL/GenBank/DDBJ whole genome shotgun (WGS) entry which is preliminary data.</text>
</comment>
<feature type="compositionally biased region" description="Basic and acidic residues" evidence="1">
    <location>
        <begin position="358"/>
        <end position="367"/>
    </location>
</feature>
<feature type="compositionally biased region" description="Polar residues" evidence="1">
    <location>
        <begin position="654"/>
        <end position="670"/>
    </location>
</feature>
<dbReference type="SUPFAM" id="SSF50729">
    <property type="entry name" value="PH domain-like"/>
    <property type="match status" value="1"/>
</dbReference>
<evidence type="ECO:0000313" key="2">
    <source>
        <dbReference type="EMBL" id="KAG1781586.1"/>
    </source>
</evidence>
<feature type="compositionally biased region" description="Polar residues" evidence="1">
    <location>
        <begin position="541"/>
        <end position="550"/>
    </location>
</feature>
<feature type="compositionally biased region" description="Polar residues" evidence="1">
    <location>
        <begin position="117"/>
        <end position="129"/>
    </location>
</feature>
<gene>
    <name evidence="2" type="ORF">EV702DRAFT_1185206</name>
</gene>
<feature type="compositionally biased region" description="Polar residues" evidence="1">
    <location>
        <begin position="608"/>
        <end position="617"/>
    </location>
</feature>
<dbReference type="Proteomes" id="UP000714275">
    <property type="component" value="Unassembled WGS sequence"/>
</dbReference>
<feature type="region of interest" description="Disordered" evidence="1">
    <location>
        <begin position="508"/>
        <end position="527"/>
    </location>
</feature>
<keyword evidence="3" id="KW-1185">Reference proteome</keyword>
<feature type="region of interest" description="Disordered" evidence="1">
    <location>
        <begin position="109"/>
        <end position="129"/>
    </location>
</feature>
<feature type="region of interest" description="Disordered" evidence="1">
    <location>
        <begin position="599"/>
        <end position="709"/>
    </location>
</feature>
<feature type="region of interest" description="Disordered" evidence="1">
    <location>
        <begin position="541"/>
        <end position="584"/>
    </location>
</feature>
<feature type="region of interest" description="Disordered" evidence="1">
    <location>
        <begin position="210"/>
        <end position="237"/>
    </location>
</feature>
<dbReference type="EMBL" id="JABBWD010000005">
    <property type="protein sequence ID" value="KAG1781586.1"/>
    <property type="molecule type" value="Genomic_DNA"/>
</dbReference>
<proteinExistence type="predicted"/>
<evidence type="ECO:0000256" key="1">
    <source>
        <dbReference type="SAM" id="MobiDB-lite"/>
    </source>
</evidence>
<dbReference type="AlphaFoldDB" id="A0A9P7A536"/>
<feature type="region of interest" description="Disordered" evidence="1">
    <location>
        <begin position="343"/>
        <end position="377"/>
    </location>
</feature>